<dbReference type="InterPro" id="IPR018247">
    <property type="entry name" value="EF_Hand_1_Ca_BS"/>
</dbReference>
<dbReference type="PANTHER" id="PTHR24273:SF32">
    <property type="entry name" value="HYALIN"/>
    <property type="match status" value="1"/>
</dbReference>
<name>A0A9D7S801_9BACT</name>
<evidence type="ECO:0000256" key="1">
    <source>
        <dbReference type="SAM" id="SignalP"/>
    </source>
</evidence>
<keyword evidence="1" id="KW-0732">Signal</keyword>
<dbReference type="GO" id="GO:0030246">
    <property type="term" value="F:carbohydrate binding"/>
    <property type="evidence" value="ECO:0007669"/>
    <property type="project" value="InterPro"/>
</dbReference>
<dbReference type="CDD" id="cd14252">
    <property type="entry name" value="Dockerin_like"/>
    <property type="match status" value="1"/>
</dbReference>
<evidence type="ECO:0000313" key="2">
    <source>
        <dbReference type="EMBL" id="MBK9716873.1"/>
    </source>
</evidence>
<reference evidence="2 3" key="1">
    <citation type="submission" date="2020-10" db="EMBL/GenBank/DDBJ databases">
        <title>Connecting structure to function with the recovery of over 1000 high-quality activated sludge metagenome-assembled genomes encoding full-length rRNA genes using long-read sequencing.</title>
        <authorList>
            <person name="Singleton C.M."/>
            <person name="Petriglieri F."/>
            <person name="Kristensen J.M."/>
            <person name="Kirkegaard R.H."/>
            <person name="Michaelsen T.Y."/>
            <person name="Andersen M.H."/>
            <person name="Karst S.M."/>
            <person name="Dueholm M.S."/>
            <person name="Nielsen P.H."/>
            <person name="Albertsen M."/>
        </authorList>
    </citation>
    <scope>NUCLEOTIDE SEQUENCE [LARGE SCALE GENOMIC DNA]</scope>
    <source>
        <strain evidence="2">Ribe_18-Q3-R11-54_BAT3C.373</strain>
    </source>
</reference>
<accession>A0A9D7S801</accession>
<proteinExistence type="predicted"/>
<comment type="caution">
    <text evidence="2">The sequence shown here is derived from an EMBL/GenBank/DDBJ whole genome shotgun (WGS) entry which is preliminary data.</text>
</comment>
<organism evidence="2 3">
    <name type="scientific">Candidatus Defluviibacterium haderslevense</name>
    <dbReference type="NCBI Taxonomy" id="2981993"/>
    <lineage>
        <taxon>Bacteria</taxon>
        <taxon>Pseudomonadati</taxon>
        <taxon>Bacteroidota</taxon>
        <taxon>Saprospiria</taxon>
        <taxon>Saprospirales</taxon>
        <taxon>Saprospiraceae</taxon>
        <taxon>Candidatus Defluviibacterium</taxon>
    </lineage>
</organism>
<dbReference type="SUPFAM" id="SSF49384">
    <property type="entry name" value="Carbohydrate-binding domain"/>
    <property type="match status" value="1"/>
</dbReference>
<dbReference type="NCBIfam" id="TIGR04183">
    <property type="entry name" value="Por_Secre_tail"/>
    <property type="match status" value="1"/>
</dbReference>
<dbReference type="EMBL" id="JADKFW010000004">
    <property type="protein sequence ID" value="MBK9716873.1"/>
    <property type="molecule type" value="Genomic_DNA"/>
</dbReference>
<sequence>MKKETFTKPFNVRTRKLKPSLFFGLLFSILILSAPASAQVCPLACDDFVQVSLDENCSATITPEMILEDKGTSPTCNYTVVVFGTNGLPLPSPIVDGSHIGKTLQVAVYSNGNSCWGHIIVEDKLPPQIICPPADTVFCNKLQVNLISPIVTDNCSGVNRVVLSDNIVMFDCTKNPLDSIIGKRTVVYYYADASGNRSDTCEQCVYFEKFKESDIFWPRDTIYSCKDFDTIPLSKYSGVPLVDGDPLYPSWGVCKIAVTFEDQLIPVCPKTFKVLRKWTVIDWCAPSGSNIFTHFQIIKVLDDQGPELICQPNVTVSTDVWSCTGSVVLVPPTYKDCSRVTFQVGYKPFILTINGVCTFNGTSTANILKLPNGYFSISGLPLGHTTVVFRGTDECGNITDCCIRVTVEDQVPPTAVCDQKTVVSLTVDGTAKIGAYTFDDGSHDNCTIDYFEVKRMDDGVPCDSTFKNTINSRQFGPYAYFCCDDIGKTLLVAMRVWDVAGNSNTCMVEVVVQDKIAPFIFCPPNITVSCEFDYPDLSVFGTVRANAADRKKINIVDLHYNHDGPKGDAIDGYAYDGCGVTVTETPTYDLKCGRGTITRRFEARDPGGLTSFCIQTITINDFTPNNITIKWPRDTVNNTTCIAKPFLTPELMGKPIINGKDKCSNIFVNSTDQEFTLDPDACLKIIRTWTVIDWCVYQPNNPLTEGYWTWKQIIKVSNTVPPVFSSNCKDITVDIFGPGCQGNIPLIGLAKDDCTDSVDLVWYHEIDLYNYGRKDSSYYGLGANATNVYPIGKHKVTFKVKDACNNESVCTYFLTVRDGKKPTPYCNSSITTTVMPSSKSIEIWAKDFNINSEDNCTPKDSLKYYFNVNGLFVKSLVFDCSNKGKNILRIYVVDEAGNFDYCETTLEIQDPNGVCPTGLTVQGTIVTEDNRGVNNVSVFLERQNPLGSNLTYTDPAGLFKFNSAIAGIDYTVRPEKNTGFLNGVSTQDILMIQRHILGQQRFDTPYKYIAADANNSQTITAADIVEIRKLILGKIAGYTNNQSWRFVPTNVTFPNPVSPFPFTELMNYTHIGNNQMQTNFYGIKIGDVSLNANASNGVHATGTRTNASIEFLIQDAKIAKGEEVIIPVRVSEAINLSGFQWSLEMNQGKLAFQNMREGSLNMTDDHYAMVDNHLRMSYINAEGKFVKADEVLFYLVFVAKEDLQLSQVIGLSTKDLAAELYDSQVEVLDLRLEFRSDKPGDQATTKSISHLFQNKPNPFSNQTVVGFDIPNNQIVQFNIYEMDGKVIKSITKSYNKGYNEMVISRSDIGKTGVFYIQMNTDDFTETKKMVLIR</sequence>
<feature type="signal peptide" evidence="1">
    <location>
        <begin position="1"/>
        <end position="38"/>
    </location>
</feature>
<dbReference type="PANTHER" id="PTHR24273">
    <property type="entry name" value="FI04643P-RELATED"/>
    <property type="match status" value="1"/>
</dbReference>
<dbReference type="InterPro" id="IPR036439">
    <property type="entry name" value="Dockerin_dom_sf"/>
</dbReference>
<evidence type="ECO:0000313" key="3">
    <source>
        <dbReference type="Proteomes" id="UP000808349"/>
    </source>
</evidence>
<dbReference type="PROSITE" id="PS00018">
    <property type="entry name" value="EF_HAND_1"/>
    <property type="match status" value="1"/>
</dbReference>
<dbReference type="InterPro" id="IPR026444">
    <property type="entry name" value="Secre_tail"/>
</dbReference>
<dbReference type="Proteomes" id="UP000808349">
    <property type="component" value="Unassembled WGS sequence"/>
</dbReference>
<dbReference type="GO" id="GO:0000272">
    <property type="term" value="P:polysaccharide catabolic process"/>
    <property type="evidence" value="ECO:0007669"/>
    <property type="project" value="InterPro"/>
</dbReference>
<dbReference type="Gene3D" id="2.60.40.680">
    <property type="match status" value="1"/>
</dbReference>
<gene>
    <name evidence="2" type="ORF">IPO85_05040</name>
</gene>
<dbReference type="Gene3D" id="1.10.1330.10">
    <property type="entry name" value="Dockerin domain"/>
    <property type="match status" value="1"/>
</dbReference>
<dbReference type="InterPro" id="IPR008965">
    <property type="entry name" value="CBM2/CBM3_carb-bd_dom_sf"/>
</dbReference>
<protein>
    <submittedName>
        <fullName evidence="2">T9SS type A sorting domain-containing protein</fullName>
    </submittedName>
</protein>
<feature type="chain" id="PRO_5039128873" evidence="1">
    <location>
        <begin position="39"/>
        <end position="1333"/>
    </location>
</feature>